<dbReference type="RefSeq" id="WP_066546877.1">
    <property type="nucleotide sequence ID" value="NZ_MASJ01000038.1"/>
</dbReference>
<evidence type="ECO:0000313" key="2">
    <source>
        <dbReference type="EMBL" id="OCS83289.1"/>
    </source>
</evidence>
<proteinExistence type="predicted"/>
<dbReference type="AlphaFoldDB" id="A0A1C0Y7Z6"/>
<name>A0A1C0Y7Z6_9BACL</name>
<organism evidence="2 3">
    <name type="scientific">Caryophanon tenue</name>
    <dbReference type="NCBI Taxonomy" id="33978"/>
    <lineage>
        <taxon>Bacteria</taxon>
        <taxon>Bacillati</taxon>
        <taxon>Bacillota</taxon>
        <taxon>Bacilli</taxon>
        <taxon>Bacillales</taxon>
        <taxon>Caryophanaceae</taxon>
        <taxon>Caryophanon</taxon>
    </lineage>
</organism>
<protein>
    <submittedName>
        <fullName evidence="2">Uncharacterized protein</fullName>
    </submittedName>
</protein>
<dbReference type="PROSITE" id="PS51257">
    <property type="entry name" value="PROKAR_LIPOPROTEIN"/>
    <property type="match status" value="1"/>
</dbReference>
<accession>A0A1C0Y7Z6</accession>
<feature type="compositionally biased region" description="Low complexity" evidence="1">
    <location>
        <begin position="44"/>
        <end position="58"/>
    </location>
</feature>
<sequence length="241" mass="26835">MKKFILTTCSLLFLTACSNEVKQESTEKVETNEELTETVEVTEVDTLGTEQQSTPTETDTAENETTETSQVEIEEKNVSSAEDNNGTATNEIILNDIKEDEIFTYYSEAAKNIDISETTVVEKDNIPTFKVDEAGDALYLPVYEENSDLFAESLTEVALKELEEKEIVSYVEEPITAGTLVVVEMDALQQAYPAISYSLKYEGTEYPIMLVEEDPSLGLILIENSQSSLENIANSFIIVMK</sequence>
<keyword evidence="3" id="KW-1185">Reference proteome</keyword>
<evidence type="ECO:0000256" key="1">
    <source>
        <dbReference type="SAM" id="MobiDB-lite"/>
    </source>
</evidence>
<reference evidence="2 3" key="1">
    <citation type="submission" date="2016-07" db="EMBL/GenBank/DDBJ databases">
        <title>Caryophanon tenue genome sequencing.</title>
        <authorList>
            <person name="Verma A."/>
            <person name="Pal Y."/>
            <person name="Krishnamurthi S."/>
        </authorList>
    </citation>
    <scope>NUCLEOTIDE SEQUENCE [LARGE SCALE GENOMIC DNA]</scope>
    <source>
        <strain evidence="2 3">DSM 14152</strain>
    </source>
</reference>
<dbReference type="STRING" id="33978.A6M13_04500"/>
<feature type="region of interest" description="Disordered" evidence="1">
    <location>
        <begin position="44"/>
        <end position="84"/>
    </location>
</feature>
<comment type="caution">
    <text evidence="2">The sequence shown here is derived from an EMBL/GenBank/DDBJ whole genome shotgun (WGS) entry which is preliminary data.</text>
</comment>
<dbReference type="Proteomes" id="UP000093199">
    <property type="component" value="Unassembled WGS sequence"/>
</dbReference>
<dbReference type="EMBL" id="MASJ01000038">
    <property type="protein sequence ID" value="OCS83289.1"/>
    <property type="molecule type" value="Genomic_DNA"/>
</dbReference>
<gene>
    <name evidence="2" type="ORF">A6M13_04500</name>
</gene>
<evidence type="ECO:0000313" key="3">
    <source>
        <dbReference type="Proteomes" id="UP000093199"/>
    </source>
</evidence>